<name>A0A174RUG4_9FIRM</name>
<evidence type="ECO:0000313" key="1">
    <source>
        <dbReference type="EMBL" id="CUP87701.1"/>
    </source>
</evidence>
<evidence type="ECO:0000313" key="2">
    <source>
        <dbReference type="Proteomes" id="UP000095413"/>
    </source>
</evidence>
<protein>
    <submittedName>
        <fullName evidence="1">Uncharacterized protein</fullName>
    </submittedName>
</protein>
<sequence length="110" mass="13043">MTKDAFFTEVIQCIDEIEKNCSGNMPVFDDKNFRALFFDYYKQKKNIAVITRTFQKDYAGYTTRRNKKDKELQKKIMNITGLGFNERQICVSKKECIKSTKLIYNEEEVI</sequence>
<gene>
    <name evidence="1" type="ORF">ERS852533_02864</name>
</gene>
<accession>A0A174RUG4</accession>
<dbReference type="Proteomes" id="UP000095413">
    <property type="component" value="Unassembled WGS sequence"/>
</dbReference>
<dbReference type="AlphaFoldDB" id="A0A174RUG4"/>
<proteinExistence type="predicted"/>
<reference evidence="1 2" key="1">
    <citation type="submission" date="2015-09" db="EMBL/GenBank/DDBJ databases">
        <authorList>
            <consortium name="Pathogen Informatics"/>
        </authorList>
    </citation>
    <scope>NUCLEOTIDE SEQUENCE [LARGE SCALE GENOMIC DNA]</scope>
    <source>
        <strain evidence="1 2">2789STDY5834921</strain>
    </source>
</reference>
<dbReference type="EMBL" id="CZBA01000020">
    <property type="protein sequence ID" value="CUP87701.1"/>
    <property type="molecule type" value="Genomic_DNA"/>
</dbReference>
<organism evidence="1 2">
    <name type="scientific">Blautia obeum</name>
    <dbReference type="NCBI Taxonomy" id="40520"/>
    <lineage>
        <taxon>Bacteria</taxon>
        <taxon>Bacillati</taxon>
        <taxon>Bacillota</taxon>
        <taxon>Clostridia</taxon>
        <taxon>Lachnospirales</taxon>
        <taxon>Lachnospiraceae</taxon>
        <taxon>Blautia</taxon>
    </lineage>
</organism>
<dbReference type="RefSeq" id="WP_233435719.1">
    <property type="nucleotide sequence ID" value="NZ_CABJDZ010000006.1"/>
</dbReference>